<sequence>MSEAVRPSPDHARLIASLPYAVILLRPGQRIAAVNVAGEQLLGQSARRLLGKPLKTLVDFGEARLMTMLADADVQINARDMTARIGRSGAKRVHVIVSPVAGWEGWQTLTLIESAEVEGFEESGSNTHEEAGLRAPEILAHEIKNPLAGIRGAAQLLGRKAKASDRALTTLIADEVDRIASLIDQMQSLSSRSAVPASPVNLHVAIRRATAVLEAGGHDNVRIVEEFDPSLPMVLVNSDALLQVLLNLLTNAAEACAGEDDPELTIRTRFASGIMLRQAGQAQPIRLPIELTVTDNGPGVDPELRDHIFEPFVSSKKQGQGLGLALVRKLVRDMNGRISHERDETRGLTHFRIRLPMVETRREAEDVPAAGAN</sequence>
<keyword evidence="7" id="KW-0067">ATP-binding</keyword>
<keyword evidence="8" id="KW-0902">Two-component regulatory system</keyword>
<organism evidence="10 11">
    <name type="scientific">Croceicoccus marinus</name>
    <dbReference type="NCBI Taxonomy" id="450378"/>
    <lineage>
        <taxon>Bacteria</taxon>
        <taxon>Pseudomonadati</taxon>
        <taxon>Pseudomonadota</taxon>
        <taxon>Alphaproteobacteria</taxon>
        <taxon>Sphingomonadales</taxon>
        <taxon>Erythrobacteraceae</taxon>
        <taxon>Croceicoccus</taxon>
    </lineage>
</organism>
<evidence type="ECO:0000256" key="3">
    <source>
        <dbReference type="ARBA" id="ARBA00022553"/>
    </source>
</evidence>
<dbReference type="Gene3D" id="1.10.287.130">
    <property type="match status" value="1"/>
</dbReference>
<dbReference type="PROSITE" id="PS50109">
    <property type="entry name" value="HIS_KIN"/>
    <property type="match status" value="1"/>
</dbReference>
<keyword evidence="4" id="KW-0808">Transferase</keyword>
<dbReference type="SMART" id="SM00387">
    <property type="entry name" value="HATPase_c"/>
    <property type="match status" value="1"/>
</dbReference>
<evidence type="ECO:0000313" key="11">
    <source>
        <dbReference type="Proteomes" id="UP000195807"/>
    </source>
</evidence>
<dbReference type="Proteomes" id="UP000195807">
    <property type="component" value="Chromosome"/>
</dbReference>
<comment type="catalytic activity">
    <reaction evidence="1">
        <text>ATP + protein L-histidine = ADP + protein N-phospho-L-histidine.</text>
        <dbReference type="EC" id="2.7.13.3"/>
    </reaction>
</comment>
<protein>
    <recommendedName>
        <fullName evidence="2">histidine kinase</fullName>
        <ecNumber evidence="2">2.7.13.3</ecNumber>
    </recommendedName>
</protein>
<dbReference type="STRING" id="450378.GCA_001661675_01298"/>
<dbReference type="OrthoDB" id="9789238at2"/>
<dbReference type="CDD" id="cd00082">
    <property type="entry name" value="HisKA"/>
    <property type="match status" value="1"/>
</dbReference>
<dbReference type="InterPro" id="IPR036097">
    <property type="entry name" value="HisK_dim/P_sf"/>
</dbReference>
<dbReference type="KEGG" id="cman:A9D14_06475"/>
<dbReference type="SUPFAM" id="SSF47384">
    <property type="entry name" value="Homodimeric domain of signal transducing histidine kinase"/>
    <property type="match status" value="1"/>
</dbReference>
<dbReference type="AlphaFoldDB" id="A0A1Z1FEP9"/>
<evidence type="ECO:0000259" key="9">
    <source>
        <dbReference type="PROSITE" id="PS50109"/>
    </source>
</evidence>
<dbReference type="GO" id="GO:0000155">
    <property type="term" value="F:phosphorelay sensor kinase activity"/>
    <property type="evidence" value="ECO:0007669"/>
    <property type="project" value="InterPro"/>
</dbReference>
<dbReference type="InterPro" id="IPR005467">
    <property type="entry name" value="His_kinase_dom"/>
</dbReference>
<dbReference type="SUPFAM" id="SSF55785">
    <property type="entry name" value="PYP-like sensor domain (PAS domain)"/>
    <property type="match status" value="1"/>
</dbReference>
<dbReference type="InterPro" id="IPR036890">
    <property type="entry name" value="HATPase_C_sf"/>
</dbReference>
<keyword evidence="5" id="KW-0547">Nucleotide-binding</keyword>
<evidence type="ECO:0000256" key="8">
    <source>
        <dbReference type="ARBA" id="ARBA00023012"/>
    </source>
</evidence>
<feature type="domain" description="Histidine kinase" evidence="9">
    <location>
        <begin position="138"/>
        <end position="359"/>
    </location>
</feature>
<dbReference type="EC" id="2.7.13.3" evidence="2"/>
<dbReference type="InterPro" id="IPR003661">
    <property type="entry name" value="HisK_dim/P_dom"/>
</dbReference>
<keyword evidence="3" id="KW-0597">Phosphoprotein</keyword>
<dbReference type="InterPro" id="IPR004358">
    <property type="entry name" value="Sig_transdc_His_kin-like_C"/>
</dbReference>
<name>A0A1Z1FEP9_9SPHN</name>
<evidence type="ECO:0000256" key="5">
    <source>
        <dbReference type="ARBA" id="ARBA00022741"/>
    </source>
</evidence>
<evidence type="ECO:0000256" key="1">
    <source>
        <dbReference type="ARBA" id="ARBA00000085"/>
    </source>
</evidence>
<dbReference type="EMBL" id="CP019602">
    <property type="protein sequence ID" value="ARU17301.1"/>
    <property type="molecule type" value="Genomic_DNA"/>
</dbReference>
<evidence type="ECO:0000313" key="10">
    <source>
        <dbReference type="EMBL" id="ARU17301.1"/>
    </source>
</evidence>
<evidence type="ECO:0000256" key="4">
    <source>
        <dbReference type="ARBA" id="ARBA00022679"/>
    </source>
</evidence>
<dbReference type="InterPro" id="IPR003594">
    <property type="entry name" value="HATPase_dom"/>
</dbReference>
<dbReference type="PANTHER" id="PTHR43065:SF10">
    <property type="entry name" value="PEROXIDE STRESS-ACTIVATED HISTIDINE KINASE MAK3"/>
    <property type="match status" value="1"/>
</dbReference>
<dbReference type="InterPro" id="IPR035965">
    <property type="entry name" value="PAS-like_dom_sf"/>
</dbReference>
<dbReference type="SUPFAM" id="SSF55874">
    <property type="entry name" value="ATPase domain of HSP90 chaperone/DNA topoisomerase II/histidine kinase"/>
    <property type="match status" value="1"/>
</dbReference>
<dbReference type="Pfam" id="PF00512">
    <property type="entry name" value="HisKA"/>
    <property type="match status" value="1"/>
</dbReference>
<dbReference type="Pfam" id="PF02518">
    <property type="entry name" value="HATPase_c"/>
    <property type="match status" value="1"/>
</dbReference>
<dbReference type="Gene3D" id="3.30.450.20">
    <property type="entry name" value="PAS domain"/>
    <property type="match status" value="1"/>
</dbReference>
<dbReference type="PRINTS" id="PR00344">
    <property type="entry name" value="BCTRLSENSOR"/>
</dbReference>
<proteinExistence type="predicted"/>
<keyword evidence="11" id="KW-1185">Reference proteome</keyword>
<dbReference type="CDD" id="cd00130">
    <property type="entry name" value="PAS"/>
    <property type="match status" value="1"/>
</dbReference>
<gene>
    <name evidence="10" type="ORF">A9D14_06475</name>
</gene>
<accession>A0A1Z1FEP9</accession>
<evidence type="ECO:0000256" key="6">
    <source>
        <dbReference type="ARBA" id="ARBA00022777"/>
    </source>
</evidence>
<dbReference type="PANTHER" id="PTHR43065">
    <property type="entry name" value="SENSOR HISTIDINE KINASE"/>
    <property type="match status" value="1"/>
</dbReference>
<dbReference type="Gene3D" id="3.30.565.10">
    <property type="entry name" value="Histidine kinase-like ATPase, C-terminal domain"/>
    <property type="match status" value="1"/>
</dbReference>
<dbReference type="SMART" id="SM00388">
    <property type="entry name" value="HisKA"/>
    <property type="match status" value="1"/>
</dbReference>
<reference evidence="10 11" key="1">
    <citation type="submission" date="2017-01" db="EMBL/GenBank/DDBJ databases">
        <title>Complete genome sequence of esterase-producing bacterium Croceicoccus marinus E4A9.</title>
        <authorList>
            <person name="Wu Y.-H."/>
            <person name="Cheng H."/>
            <person name="Xu L."/>
            <person name="Huo Y.-Y."/>
            <person name="Wang C.-S."/>
            <person name="Xu X.-W."/>
        </authorList>
    </citation>
    <scope>NUCLEOTIDE SEQUENCE [LARGE SCALE GENOMIC DNA]</scope>
    <source>
        <strain evidence="10 11">E4A9</strain>
    </source>
</reference>
<dbReference type="GO" id="GO:0005524">
    <property type="term" value="F:ATP binding"/>
    <property type="evidence" value="ECO:0007669"/>
    <property type="project" value="UniProtKB-KW"/>
</dbReference>
<evidence type="ECO:0000256" key="7">
    <source>
        <dbReference type="ARBA" id="ARBA00022840"/>
    </source>
</evidence>
<dbReference type="InterPro" id="IPR000014">
    <property type="entry name" value="PAS"/>
</dbReference>
<keyword evidence="6 10" id="KW-0418">Kinase</keyword>
<evidence type="ECO:0000256" key="2">
    <source>
        <dbReference type="ARBA" id="ARBA00012438"/>
    </source>
</evidence>